<feature type="signal peptide" evidence="2">
    <location>
        <begin position="1"/>
        <end position="27"/>
    </location>
</feature>
<keyword evidence="1" id="KW-0472">Membrane</keyword>
<feature type="transmembrane region" description="Helical" evidence="1">
    <location>
        <begin position="495"/>
        <end position="512"/>
    </location>
</feature>
<feature type="chain" id="PRO_5047091806" evidence="2">
    <location>
        <begin position="28"/>
        <end position="518"/>
    </location>
</feature>
<reference evidence="3 4" key="1">
    <citation type="submission" date="2020-09" db="EMBL/GenBank/DDBJ databases">
        <authorList>
            <person name="Kim M.K."/>
        </authorList>
    </citation>
    <scope>NUCLEOTIDE SEQUENCE [LARGE SCALE GENOMIC DNA]</scope>
    <source>
        <strain evidence="3 4">BT189</strain>
    </source>
</reference>
<evidence type="ECO:0000256" key="2">
    <source>
        <dbReference type="SAM" id="SignalP"/>
    </source>
</evidence>
<keyword evidence="4" id="KW-1185">Reference proteome</keyword>
<keyword evidence="1" id="KW-1133">Transmembrane helix</keyword>
<dbReference type="EMBL" id="JACXAC010000004">
    <property type="protein sequence ID" value="MBD2722939.1"/>
    <property type="molecule type" value="Genomic_DNA"/>
</dbReference>
<organism evidence="3 4">
    <name type="scientific">Hymenobacter armeniacus</name>
    <dbReference type="NCBI Taxonomy" id="2771358"/>
    <lineage>
        <taxon>Bacteria</taxon>
        <taxon>Pseudomonadati</taxon>
        <taxon>Bacteroidota</taxon>
        <taxon>Cytophagia</taxon>
        <taxon>Cytophagales</taxon>
        <taxon>Hymenobacteraceae</taxon>
        <taxon>Hymenobacter</taxon>
    </lineage>
</organism>
<dbReference type="PANTHER" id="PTHR40940">
    <property type="entry name" value="PROTEIN BATD-RELATED"/>
    <property type="match status" value="1"/>
</dbReference>
<comment type="caution">
    <text evidence="3">The sequence shown here is derived from an EMBL/GenBank/DDBJ whole genome shotgun (WGS) entry which is preliminary data.</text>
</comment>
<keyword evidence="2" id="KW-0732">Signal</keyword>
<dbReference type="Proteomes" id="UP000606003">
    <property type="component" value="Unassembled WGS sequence"/>
</dbReference>
<protein>
    <submittedName>
        <fullName evidence="3">BatD family protein</fullName>
    </submittedName>
</protein>
<name>A0ABR8JYA0_9BACT</name>
<gene>
    <name evidence="3" type="ORF">IC234_12460</name>
</gene>
<evidence type="ECO:0000313" key="4">
    <source>
        <dbReference type="Proteomes" id="UP000606003"/>
    </source>
</evidence>
<proteinExistence type="predicted"/>
<evidence type="ECO:0000313" key="3">
    <source>
        <dbReference type="EMBL" id="MBD2722939.1"/>
    </source>
</evidence>
<dbReference type="InterPro" id="IPR025738">
    <property type="entry name" value="BatD"/>
</dbReference>
<dbReference type="RefSeq" id="WP_190925067.1">
    <property type="nucleotide sequence ID" value="NZ_JACXAC010000004.1"/>
</dbReference>
<accession>A0ABR8JYA0</accession>
<sequence length="518" mass="56263">MAPTPMGRLFGILAWLWWLGAAGPAAAQPGPPPPAARPAPAADVVLVPGPATLPVTGTFTLGFRVRGGTPDKYSEFPELEGFKKTTKVRIITTRTVQGRRFTDVTITQRYVPYGEGEIVIKPFQMTVNGVVLKSAGATVRVGPAPTASAPPAAATPATAPALTKPANPAAPLQAVGDLDKLFGKPKPALYQDVPDHAFLAVVAERPSVFVGEGVRVGLYFYLKPEDQALLAFHDFNDQLPPLLHELHQPTAWQEPGPDASVTPDTVRHLGQRYLRFRLAENVYYPLTAQPLRFPPLALTMVKFKVLKKPEAGQDNRLAGYKTYYAPGVAVQVRPLPEAAQRGPVPVGSYKVKEAISRTRFRVGESFTYSFGVEGQGNLSAVLAPVWPARPGLEVYGPEVREEPVPGGGRKLFRYRLVARRPGVLPLDSLLRIVVFNPATARYDTLRPELRPQVRGAAQVATSLPKPEDDPFYGPALASADTTLQSVDVYRDVRRYAQWLLVALAGVAAFGWWRAGRRA</sequence>
<evidence type="ECO:0000256" key="1">
    <source>
        <dbReference type="SAM" id="Phobius"/>
    </source>
</evidence>
<dbReference type="PANTHER" id="PTHR40940:SF2">
    <property type="entry name" value="BATD"/>
    <property type="match status" value="1"/>
</dbReference>
<dbReference type="Pfam" id="PF13584">
    <property type="entry name" value="BatD"/>
    <property type="match status" value="1"/>
</dbReference>
<keyword evidence="1" id="KW-0812">Transmembrane</keyword>